<proteinExistence type="predicted"/>
<dbReference type="Proteomes" id="UP001147005">
    <property type="component" value="Unassembled WGS sequence"/>
</dbReference>
<dbReference type="InterPro" id="IPR015287">
    <property type="entry name" value="Colicin_D_immunity_dom"/>
</dbReference>
<gene>
    <name evidence="2" type="ORF">L2111_11105</name>
</gene>
<feature type="domain" description="Colicin D immunity protein" evidence="1">
    <location>
        <begin position="6"/>
        <end position="82"/>
    </location>
</feature>
<evidence type="ECO:0000259" key="1">
    <source>
        <dbReference type="Pfam" id="PF09204"/>
    </source>
</evidence>
<dbReference type="InterPro" id="IPR036471">
    <property type="entry name" value="Colicin_D_sf"/>
</dbReference>
<accession>A0A9X4JM45</accession>
<dbReference type="GO" id="GO:0030153">
    <property type="term" value="P:bacteriocin immunity"/>
    <property type="evidence" value="ECO:0007669"/>
    <property type="project" value="InterPro"/>
</dbReference>
<organism evidence="2 3">
    <name type="scientific">Citrobacter portucalensis</name>
    <dbReference type="NCBI Taxonomy" id="1639133"/>
    <lineage>
        <taxon>Bacteria</taxon>
        <taxon>Pseudomonadati</taxon>
        <taxon>Pseudomonadota</taxon>
        <taxon>Gammaproteobacteria</taxon>
        <taxon>Enterobacterales</taxon>
        <taxon>Enterobacteriaceae</taxon>
        <taxon>Citrobacter</taxon>
        <taxon>Citrobacter freundii complex</taxon>
    </lineage>
</organism>
<name>A0A9X4JM45_9ENTR</name>
<dbReference type="GO" id="GO:0015643">
    <property type="term" value="F:toxic substance binding"/>
    <property type="evidence" value="ECO:0007669"/>
    <property type="project" value="InterPro"/>
</dbReference>
<sequence>MTNASLWLIDSFLSGALSASEFDKHYSVAWRNYRDSDDINEIDENTKLYVDCVFTALDLYCSDPKLRDDNYLDDCALLSEVASLNKRWRGSD</sequence>
<evidence type="ECO:0000313" key="2">
    <source>
        <dbReference type="EMBL" id="MDE9618616.1"/>
    </source>
</evidence>
<protein>
    <submittedName>
        <fullName evidence="2">Colicin immunity domain-containing protein</fullName>
    </submittedName>
</protein>
<dbReference type="Pfam" id="PF09204">
    <property type="entry name" value="Colicin_immun"/>
    <property type="match status" value="1"/>
</dbReference>
<dbReference type="AlphaFoldDB" id="A0A9X4JM45"/>
<dbReference type="RefSeq" id="WP_275397743.1">
    <property type="nucleotide sequence ID" value="NZ_JAKIHW010000010.1"/>
</dbReference>
<dbReference type="EMBL" id="JAKIHW010000010">
    <property type="protein sequence ID" value="MDE9618616.1"/>
    <property type="molecule type" value="Genomic_DNA"/>
</dbReference>
<evidence type="ECO:0000313" key="3">
    <source>
        <dbReference type="Proteomes" id="UP001147005"/>
    </source>
</evidence>
<reference evidence="2" key="1">
    <citation type="submission" date="2022-01" db="EMBL/GenBank/DDBJ databases">
        <title>Genetic Characterization of Carbapenem-resistant Citrobacter spp. from China: a multicenter study.</title>
        <authorList>
            <person name="Ye L."/>
        </authorList>
    </citation>
    <scope>NUCLEOTIDE SEQUENCE</scope>
    <source>
        <strain evidence="2">IR5432</strain>
    </source>
</reference>
<dbReference type="Gene3D" id="1.20.120.650">
    <property type="entry name" value="Colicin D"/>
    <property type="match status" value="1"/>
</dbReference>
<comment type="caution">
    <text evidence="2">The sequence shown here is derived from an EMBL/GenBank/DDBJ whole genome shotgun (WGS) entry which is preliminary data.</text>
</comment>